<keyword evidence="1" id="KW-1133">Transmembrane helix</keyword>
<name>A0A397V8I9_9GLOM</name>
<dbReference type="OrthoDB" id="2349456at2759"/>
<evidence type="ECO:0000256" key="1">
    <source>
        <dbReference type="SAM" id="Phobius"/>
    </source>
</evidence>
<dbReference type="Proteomes" id="UP000266673">
    <property type="component" value="Unassembled WGS sequence"/>
</dbReference>
<organism evidence="2 3">
    <name type="scientific">Gigaspora rosea</name>
    <dbReference type="NCBI Taxonomy" id="44941"/>
    <lineage>
        <taxon>Eukaryota</taxon>
        <taxon>Fungi</taxon>
        <taxon>Fungi incertae sedis</taxon>
        <taxon>Mucoromycota</taxon>
        <taxon>Glomeromycotina</taxon>
        <taxon>Glomeromycetes</taxon>
        <taxon>Diversisporales</taxon>
        <taxon>Gigasporaceae</taxon>
        <taxon>Gigaspora</taxon>
    </lineage>
</organism>
<proteinExistence type="predicted"/>
<accession>A0A397V8I9</accession>
<reference evidence="2 3" key="1">
    <citation type="submission" date="2018-06" db="EMBL/GenBank/DDBJ databases">
        <title>Comparative genomics reveals the genomic features of Rhizophagus irregularis, R. cerebriforme, R. diaphanum and Gigaspora rosea, and their symbiotic lifestyle signature.</title>
        <authorList>
            <person name="Morin E."/>
            <person name="San Clemente H."/>
            <person name="Chen E.C.H."/>
            <person name="De La Providencia I."/>
            <person name="Hainaut M."/>
            <person name="Kuo A."/>
            <person name="Kohler A."/>
            <person name="Murat C."/>
            <person name="Tang N."/>
            <person name="Roy S."/>
            <person name="Loubradou J."/>
            <person name="Henrissat B."/>
            <person name="Grigoriev I.V."/>
            <person name="Corradi N."/>
            <person name="Roux C."/>
            <person name="Martin F.M."/>
        </authorList>
    </citation>
    <scope>NUCLEOTIDE SEQUENCE [LARGE SCALE GENOMIC DNA]</scope>
    <source>
        <strain evidence="2 3">DAOM 194757</strain>
    </source>
</reference>
<keyword evidence="1" id="KW-0812">Transmembrane</keyword>
<gene>
    <name evidence="2" type="ORF">C2G38_2190375</name>
</gene>
<feature type="transmembrane region" description="Helical" evidence="1">
    <location>
        <begin position="300"/>
        <end position="319"/>
    </location>
</feature>
<dbReference type="EMBL" id="QKWP01000687">
    <property type="protein sequence ID" value="RIB16293.1"/>
    <property type="molecule type" value="Genomic_DNA"/>
</dbReference>
<dbReference type="AlphaFoldDB" id="A0A397V8I9"/>
<evidence type="ECO:0000313" key="2">
    <source>
        <dbReference type="EMBL" id="RIB16293.1"/>
    </source>
</evidence>
<comment type="caution">
    <text evidence="2">The sequence shown here is derived from an EMBL/GenBank/DDBJ whole genome shotgun (WGS) entry which is preliminary data.</text>
</comment>
<protein>
    <submittedName>
        <fullName evidence="2">Uncharacterized protein</fullName>
    </submittedName>
</protein>
<keyword evidence="3" id="KW-1185">Reference proteome</keyword>
<keyword evidence="1" id="KW-0472">Membrane</keyword>
<sequence>MEVFLFKASFDNEKANSDHSQGSSIGIAAEYHEEAFMFDWQSLKKACKLTSEFDEETENEINEFSKSDDIIEEEFEKLVATETTSNANHYCIIVDYDNDQHIVQRCNALGNHRVQELSGTWEVDLQACFYTRDKACLLHTWKVCDRTIQVPCCGLFNYLAITKYDSLSVKSHTDEQAHFICTDCYLMHGGHLHIQPGREKKTVSCQERNEHNNDTTSALKLFIFNNITQTTNVQTTNVQNTNIQSNENEPSTTLKAQAKYLKETTCKDFGEILAYSILNAQFELEQNLSSIEQPESLAEYYNAMLSSLLNIFIGFISVLKEKRRKILARK</sequence>
<evidence type="ECO:0000313" key="3">
    <source>
        <dbReference type="Proteomes" id="UP000266673"/>
    </source>
</evidence>